<organism evidence="3 4">
    <name type="scientific">Amniculicola lignicola CBS 123094</name>
    <dbReference type="NCBI Taxonomy" id="1392246"/>
    <lineage>
        <taxon>Eukaryota</taxon>
        <taxon>Fungi</taxon>
        <taxon>Dikarya</taxon>
        <taxon>Ascomycota</taxon>
        <taxon>Pezizomycotina</taxon>
        <taxon>Dothideomycetes</taxon>
        <taxon>Pleosporomycetidae</taxon>
        <taxon>Pleosporales</taxon>
        <taxon>Amniculicolaceae</taxon>
        <taxon>Amniculicola</taxon>
    </lineage>
</organism>
<gene>
    <name evidence="3" type="ORF">P154DRAFT_527355</name>
</gene>
<keyword evidence="2" id="KW-0812">Transmembrane</keyword>
<keyword evidence="2" id="KW-0472">Membrane</keyword>
<evidence type="ECO:0000313" key="4">
    <source>
        <dbReference type="Proteomes" id="UP000799779"/>
    </source>
</evidence>
<evidence type="ECO:0000256" key="1">
    <source>
        <dbReference type="SAM" id="MobiDB-lite"/>
    </source>
</evidence>
<evidence type="ECO:0000256" key="2">
    <source>
        <dbReference type="SAM" id="Phobius"/>
    </source>
</evidence>
<accession>A0A6A5VYT0</accession>
<feature type="compositionally biased region" description="Polar residues" evidence="1">
    <location>
        <begin position="17"/>
        <end position="26"/>
    </location>
</feature>
<dbReference type="Proteomes" id="UP000799779">
    <property type="component" value="Unassembled WGS sequence"/>
</dbReference>
<feature type="compositionally biased region" description="Basic and acidic residues" evidence="1">
    <location>
        <begin position="1"/>
        <end position="15"/>
    </location>
</feature>
<keyword evidence="4" id="KW-1185">Reference proteome</keyword>
<feature type="region of interest" description="Disordered" evidence="1">
    <location>
        <begin position="1"/>
        <end position="26"/>
    </location>
</feature>
<evidence type="ECO:0000313" key="3">
    <source>
        <dbReference type="EMBL" id="KAF1994057.1"/>
    </source>
</evidence>
<protein>
    <submittedName>
        <fullName evidence="3">Uncharacterized protein</fullName>
    </submittedName>
</protein>
<sequence>MSDKEQGRNMKRKSDSPGGTTQNLASPNHSRLYVTIVLALLLPLVAYIIRYEPICIFTCAPLFSRKHHYPTEVIMDRICPYPMDINEPPACMTVPVVVPIID</sequence>
<dbReference type="AlphaFoldDB" id="A0A6A5VYT0"/>
<proteinExistence type="predicted"/>
<keyword evidence="2" id="KW-1133">Transmembrane helix</keyword>
<dbReference type="EMBL" id="ML977674">
    <property type="protein sequence ID" value="KAF1994057.1"/>
    <property type="molecule type" value="Genomic_DNA"/>
</dbReference>
<feature type="transmembrane region" description="Helical" evidence="2">
    <location>
        <begin position="32"/>
        <end position="49"/>
    </location>
</feature>
<reference evidence="3" key="1">
    <citation type="journal article" date="2020" name="Stud. Mycol.">
        <title>101 Dothideomycetes genomes: a test case for predicting lifestyles and emergence of pathogens.</title>
        <authorList>
            <person name="Haridas S."/>
            <person name="Albert R."/>
            <person name="Binder M."/>
            <person name="Bloem J."/>
            <person name="Labutti K."/>
            <person name="Salamov A."/>
            <person name="Andreopoulos B."/>
            <person name="Baker S."/>
            <person name="Barry K."/>
            <person name="Bills G."/>
            <person name="Bluhm B."/>
            <person name="Cannon C."/>
            <person name="Castanera R."/>
            <person name="Culley D."/>
            <person name="Daum C."/>
            <person name="Ezra D."/>
            <person name="Gonzalez J."/>
            <person name="Henrissat B."/>
            <person name="Kuo A."/>
            <person name="Liang C."/>
            <person name="Lipzen A."/>
            <person name="Lutzoni F."/>
            <person name="Magnuson J."/>
            <person name="Mondo S."/>
            <person name="Nolan M."/>
            <person name="Ohm R."/>
            <person name="Pangilinan J."/>
            <person name="Park H.-J."/>
            <person name="Ramirez L."/>
            <person name="Alfaro M."/>
            <person name="Sun H."/>
            <person name="Tritt A."/>
            <person name="Yoshinaga Y."/>
            <person name="Zwiers L.-H."/>
            <person name="Turgeon B."/>
            <person name="Goodwin S."/>
            <person name="Spatafora J."/>
            <person name="Crous P."/>
            <person name="Grigoriev I."/>
        </authorList>
    </citation>
    <scope>NUCLEOTIDE SEQUENCE</scope>
    <source>
        <strain evidence="3">CBS 123094</strain>
    </source>
</reference>
<name>A0A6A5VYT0_9PLEO</name>
<dbReference type="OrthoDB" id="10435151at2759"/>